<feature type="compositionally biased region" description="Polar residues" evidence="1">
    <location>
        <begin position="1"/>
        <end position="13"/>
    </location>
</feature>
<sequence>MEATSPRSPSQASPYGHGYDQDSYAQSSTYPSPARTEGDSSSYMADSMVLYNHYPSMALSNHSVHPAQTLYPLSPPHPTEAPWTPSLATTASPSMTDGQRSRVWAETYETVPVWDQPFTYAPSGSLVGARHSPALSDGALLSQRSSIASYVHSPYSQDESDCSWVKAEPQNELVSDEDPMLSNQPLTVSPQRLGNASEDGTVNTSTGQTGAESDLDPQAEDTGEASASPSSA</sequence>
<evidence type="ECO:0000313" key="2">
    <source>
        <dbReference type="EMBL" id="KAL1652121.1"/>
    </source>
</evidence>
<gene>
    <name evidence="2" type="ORF">SLS58_000246</name>
</gene>
<reference evidence="2 3" key="1">
    <citation type="journal article" date="2023" name="Plant Dis.">
        <title>First Report of Diplodia intermedia Causing Canker and Dieback Diseases on Apple Trees in Canada.</title>
        <authorList>
            <person name="Ellouze W."/>
            <person name="Ilyukhin E."/>
            <person name="Sulman M."/>
            <person name="Ali S."/>
        </authorList>
    </citation>
    <scope>NUCLEOTIDE SEQUENCE [LARGE SCALE GENOMIC DNA]</scope>
    <source>
        <strain evidence="2 3">M45-28</strain>
    </source>
</reference>
<feature type="region of interest" description="Disordered" evidence="1">
    <location>
        <begin position="167"/>
        <end position="232"/>
    </location>
</feature>
<dbReference type="Proteomes" id="UP001521184">
    <property type="component" value="Unassembled WGS sequence"/>
</dbReference>
<evidence type="ECO:0000256" key="1">
    <source>
        <dbReference type="SAM" id="MobiDB-lite"/>
    </source>
</evidence>
<dbReference type="EMBL" id="JAKEKT020000001">
    <property type="protein sequence ID" value="KAL1652121.1"/>
    <property type="molecule type" value="Genomic_DNA"/>
</dbReference>
<keyword evidence="3" id="KW-1185">Reference proteome</keyword>
<comment type="caution">
    <text evidence="2">The sequence shown here is derived from an EMBL/GenBank/DDBJ whole genome shotgun (WGS) entry which is preliminary data.</text>
</comment>
<accession>A0ABR3U5H7</accession>
<evidence type="ECO:0000313" key="3">
    <source>
        <dbReference type="Proteomes" id="UP001521184"/>
    </source>
</evidence>
<feature type="region of interest" description="Disordered" evidence="1">
    <location>
        <begin position="1"/>
        <end position="41"/>
    </location>
</feature>
<proteinExistence type="predicted"/>
<organism evidence="2 3">
    <name type="scientific">Diplodia intermedia</name>
    <dbReference type="NCBI Taxonomy" id="856260"/>
    <lineage>
        <taxon>Eukaryota</taxon>
        <taxon>Fungi</taxon>
        <taxon>Dikarya</taxon>
        <taxon>Ascomycota</taxon>
        <taxon>Pezizomycotina</taxon>
        <taxon>Dothideomycetes</taxon>
        <taxon>Dothideomycetes incertae sedis</taxon>
        <taxon>Botryosphaeriales</taxon>
        <taxon>Botryosphaeriaceae</taxon>
        <taxon>Diplodia</taxon>
    </lineage>
</organism>
<name>A0ABR3U5H7_9PEZI</name>
<feature type="compositionally biased region" description="Polar residues" evidence="1">
    <location>
        <begin position="181"/>
        <end position="211"/>
    </location>
</feature>
<feature type="compositionally biased region" description="Acidic residues" evidence="1">
    <location>
        <begin position="213"/>
        <end position="223"/>
    </location>
</feature>
<protein>
    <submittedName>
        <fullName evidence="2">Uncharacterized protein</fullName>
    </submittedName>
</protein>